<evidence type="ECO:0000256" key="10">
    <source>
        <dbReference type="RuleBase" id="RU364005"/>
    </source>
</evidence>
<dbReference type="Pfam" id="PF02530">
    <property type="entry name" value="Porin_2"/>
    <property type="match status" value="1"/>
</dbReference>
<evidence type="ECO:0000256" key="4">
    <source>
        <dbReference type="ARBA" id="ARBA00022692"/>
    </source>
</evidence>
<evidence type="ECO:0000256" key="3">
    <source>
        <dbReference type="ARBA" id="ARBA00022452"/>
    </source>
</evidence>
<comment type="caution">
    <text evidence="11">The sequence shown here is derived from an EMBL/GenBank/DDBJ whole genome shotgun (WGS) entry which is preliminary data.</text>
</comment>
<evidence type="ECO:0000256" key="7">
    <source>
        <dbReference type="ARBA" id="ARBA00023114"/>
    </source>
</evidence>
<keyword evidence="7 10" id="KW-0626">Porin</keyword>
<organism evidence="11 12">
    <name type="scientific">Mesorhizobium ventifaucium</name>
    <dbReference type="NCBI Taxonomy" id="666020"/>
    <lineage>
        <taxon>Bacteria</taxon>
        <taxon>Pseudomonadati</taxon>
        <taxon>Pseudomonadota</taxon>
        <taxon>Alphaproteobacteria</taxon>
        <taxon>Hyphomicrobiales</taxon>
        <taxon>Phyllobacteriaceae</taxon>
        <taxon>Mesorhizobium</taxon>
    </lineage>
</organism>
<evidence type="ECO:0000256" key="5">
    <source>
        <dbReference type="ARBA" id="ARBA00022729"/>
    </source>
</evidence>
<evidence type="ECO:0000256" key="8">
    <source>
        <dbReference type="ARBA" id="ARBA00023136"/>
    </source>
</evidence>
<comment type="similarity">
    <text evidence="1 10">Belongs to the alphaproteobacteria porin family.</text>
</comment>
<feature type="signal peptide" evidence="10">
    <location>
        <begin position="1"/>
        <end position="22"/>
    </location>
</feature>
<feature type="chain" id="PRO_5044959925" description="Porin" evidence="10">
    <location>
        <begin position="23"/>
        <end position="196"/>
    </location>
</feature>
<evidence type="ECO:0000313" key="11">
    <source>
        <dbReference type="EMBL" id="CAH2397014.1"/>
    </source>
</evidence>
<keyword evidence="3 10" id="KW-1134">Transmembrane beta strand</keyword>
<dbReference type="EMBL" id="CAKXZS010000010">
    <property type="protein sequence ID" value="CAH2397014.1"/>
    <property type="molecule type" value="Genomic_DNA"/>
</dbReference>
<keyword evidence="8 10" id="KW-0472">Membrane</keyword>
<evidence type="ECO:0000256" key="2">
    <source>
        <dbReference type="ARBA" id="ARBA00022448"/>
    </source>
</evidence>
<comment type="subcellular location">
    <subcellularLocation>
        <location evidence="10">Cell outer membrane</location>
        <topology evidence="10">Multi-pass membrane protein</topology>
    </subcellularLocation>
</comment>
<accession>A0ABM9DK70</accession>
<keyword evidence="2 10" id="KW-0813">Transport</keyword>
<keyword evidence="6 10" id="KW-0406">Ion transport</keyword>
<evidence type="ECO:0000313" key="12">
    <source>
        <dbReference type="Proteomes" id="UP001152604"/>
    </source>
</evidence>
<name>A0ABM9DK70_9HYPH</name>
<sequence length="196" mass="21704">MNVSSLLLGSVAALISVSVARAADEDSAPGPTEYVKVCDVYGSGYFHIPDTETCVRIGGYIRYDVGLSDVRSYDGIRTSDVRTGEAQGTWRNNTRFTFKTWTRQETELGALKTYTETRVNFGNHNAYPGPESPHKYSFNSGVKLTSAWIQLGGLRVGKDESAFDTFTGYAGNVLNKVLVPVRRLRYQRGSVLLRCR</sequence>
<comment type="function">
    <text evidence="10">Forms passive diffusion pores that allow small molecular weight hydrophilic materials across the outer membrane.</text>
</comment>
<proteinExistence type="inferred from homology"/>
<evidence type="ECO:0000256" key="6">
    <source>
        <dbReference type="ARBA" id="ARBA00023065"/>
    </source>
</evidence>
<keyword evidence="5 10" id="KW-0732">Signal</keyword>
<gene>
    <name evidence="11" type="ORF">MES4922_180114</name>
</gene>
<dbReference type="InterPro" id="IPR003684">
    <property type="entry name" value="Porin_alphabac"/>
</dbReference>
<keyword evidence="9 10" id="KW-0998">Cell outer membrane</keyword>
<keyword evidence="4 10" id="KW-0812">Transmembrane</keyword>
<comment type="domain">
    <text evidence="10">Consists of 16-stranded beta-barrel sheets, with large surface-exposed loops, that form a transmembrane pore at the center of each barrel. The pore is partially ocluded by a peptide loop that folds into the pore lumen.</text>
</comment>
<evidence type="ECO:0000256" key="9">
    <source>
        <dbReference type="ARBA" id="ARBA00023237"/>
    </source>
</evidence>
<keyword evidence="12" id="KW-1185">Reference proteome</keyword>
<protein>
    <recommendedName>
        <fullName evidence="10">Porin</fullName>
    </recommendedName>
</protein>
<reference evidence="11" key="1">
    <citation type="submission" date="2022-03" db="EMBL/GenBank/DDBJ databases">
        <authorList>
            <person name="Brunel B."/>
        </authorList>
    </citation>
    <scope>NUCLEOTIDE SEQUENCE</scope>
    <source>
        <strain evidence="11">STM4922sample</strain>
    </source>
</reference>
<evidence type="ECO:0000256" key="1">
    <source>
        <dbReference type="ARBA" id="ARBA00009521"/>
    </source>
</evidence>
<dbReference type="Proteomes" id="UP001152604">
    <property type="component" value="Unassembled WGS sequence"/>
</dbReference>